<dbReference type="SMART" id="SM00382">
    <property type="entry name" value="AAA"/>
    <property type="match status" value="1"/>
</dbReference>
<dbReference type="Gene3D" id="3.40.50.300">
    <property type="entry name" value="P-loop containing nucleotide triphosphate hydrolases"/>
    <property type="match status" value="1"/>
</dbReference>
<dbReference type="EMBL" id="AP024233">
    <property type="protein sequence ID" value="BCO10608.1"/>
    <property type="molecule type" value="Genomic_DNA"/>
</dbReference>
<dbReference type="Gene3D" id="1.10.10.60">
    <property type="entry name" value="Homeodomain-like"/>
    <property type="match status" value="1"/>
</dbReference>
<dbReference type="InterPro" id="IPR027417">
    <property type="entry name" value="P-loop_NTPase"/>
</dbReference>
<dbReference type="GO" id="GO:0005524">
    <property type="term" value="F:ATP binding"/>
    <property type="evidence" value="ECO:0007669"/>
    <property type="project" value="UniProtKB-KW"/>
</dbReference>
<dbReference type="InterPro" id="IPR009057">
    <property type="entry name" value="Homeodomain-like_sf"/>
</dbReference>
<dbReference type="PRINTS" id="PR01590">
    <property type="entry name" value="HTHFIS"/>
</dbReference>
<evidence type="ECO:0000256" key="3">
    <source>
        <dbReference type="ARBA" id="ARBA00023015"/>
    </source>
</evidence>
<dbReference type="RefSeq" id="WP_267927335.1">
    <property type="nucleotide sequence ID" value="NZ_AP024233.1"/>
</dbReference>
<dbReference type="Pfam" id="PF00158">
    <property type="entry name" value="Sigma54_activat"/>
    <property type="match status" value="1"/>
</dbReference>
<dbReference type="GO" id="GO:0006355">
    <property type="term" value="P:regulation of DNA-templated transcription"/>
    <property type="evidence" value="ECO:0007669"/>
    <property type="project" value="InterPro"/>
</dbReference>
<dbReference type="PROSITE" id="PS50110">
    <property type="entry name" value="RESPONSE_REGULATORY"/>
    <property type="match status" value="1"/>
</dbReference>
<organism evidence="9 10">
    <name type="scientific">Desulfolithobacter dissulfuricans</name>
    <dbReference type="NCBI Taxonomy" id="2795293"/>
    <lineage>
        <taxon>Bacteria</taxon>
        <taxon>Pseudomonadati</taxon>
        <taxon>Thermodesulfobacteriota</taxon>
        <taxon>Desulfobulbia</taxon>
        <taxon>Desulfobulbales</taxon>
        <taxon>Desulfobulbaceae</taxon>
        <taxon>Desulfolithobacter</taxon>
    </lineage>
</organism>
<keyword evidence="10" id="KW-1185">Reference proteome</keyword>
<dbReference type="InterPro" id="IPR001789">
    <property type="entry name" value="Sig_transdc_resp-reg_receiver"/>
</dbReference>
<dbReference type="InterPro" id="IPR003593">
    <property type="entry name" value="AAA+_ATPase"/>
</dbReference>
<dbReference type="SUPFAM" id="SSF52172">
    <property type="entry name" value="CheY-like"/>
    <property type="match status" value="1"/>
</dbReference>
<proteinExistence type="predicted"/>
<evidence type="ECO:0000256" key="6">
    <source>
        <dbReference type="PROSITE-ProRule" id="PRU00169"/>
    </source>
</evidence>
<evidence type="ECO:0000256" key="5">
    <source>
        <dbReference type="ARBA" id="ARBA00023163"/>
    </source>
</evidence>
<dbReference type="PROSITE" id="PS50045">
    <property type="entry name" value="SIGMA54_INTERACT_4"/>
    <property type="match status" value="1"/>
</dbReference>
<dbReference type="Proteomes" id="UP001063350">
    <property type="component" value="Chromosome"/>
</dbReference>
<accession>A0A915U3H1</accession>
<dbReference type="InterPro" id="IPR011006">
    <property type="entry name" value="CheY-like_superfamily"/>
</dbReference>
<evidence type="ECO:0000256" key="1">
    <source>
        <dbReference type="ARBA" id="ARBA00022741"/>
    </source>
</evidence>
<dbReference type="PANTHER" id="PTHR32071">
    <property type="entry name" value="TRANSCRIPTIONAL REGULATORY PROTEIN"/>
    <property type="match status" value="1"/>
</dbReference>
<evidence type="ECO:0000259" key="7">
    <source>
        <dbReference type="PROSITE" id="PS50045"/>
    </source>
</evidence>
<dbReference type="GO" id="GO:0000160">
    <property type="term" value="P:phosphorelay signal transduction system"/>
    <property type="evidence" value="ECO:0007669"/>
    <property type="project" value="InterPro"/>
</dbReference>
<gene>
    <name evidence="9" type="ORF">GF1_29840</name>
</gene>
<dbReference type="SUPFAM" id="SSF46689">
    <property type="entry name" value="Homeodomain-like"/>
    <property type="match status" value="1"/>
</dbReference>
<keyword evidence="1" id="KW-0547">Nucleotide-binding</keyword>
<evidence type="ECO:0000256" key="2">
    <source>
        <dbReference type="ARBA" id="ARBA00022840"/>
    </source>
</evidence>
<dbReference type="InterPro" id="IPR002078">
    <property type="entry name" value="Sigma_54_int"/>
</dbReference>
<keyword evidence="6" id="KW-0597">Phosphoprotein</keyword>
<keyword evidence="4" id="KW-0238">DNA-binding</keyword>
<evidence type="ECO:0000259" key="8">
    <source>
        <dbReference type="PROSITE" id="PS50110"/>
    </source>
</evidence>
<evidence type="ECO:0000313" key="9">
    <source>
        <dbReference type="EMBL" id="BCO10608.1"/>
    </source>
</evidence>
<feature type="modified residue" description="4-aspartylphosphate" evidence="6">
    <location>
        <position position="60"/>
    </location>
</feature>
<feature type="domain" description="Sigma-54 factor interaction" evidence="7">
    <location>
        <begin position="150"/>
        <end position="379"/>
    </location>
</feature>
<evidence type="ECO:0000256" key="4">
    <source>
        <dbReference type="ARBA" id="ARBA00023125"/>
    </source>
</evidence>
<dbReference type="AlphaFoldDB" id="A0A915U3H1"/>
<keyword evidence="2" id="KW-0067">ATP-binding</keyword>
<dbReference type="KEGG" id="ddu:GF1_29840"/>
<dbReference type="Gene3D" id="1.10.8.60">
    <property type="match status" value="1"/>
</dbReference>
<dbReference type="FunFam" id="3.40.50.300:FF:000006">
    <property type="entry name" value="DNA-binding transcriptional regulator NtrC"/>
    <property type="match status" value="1"/>
</dbReference>
<name>A0A915U3H1_9BACT</name>
<keyword evidence="5" id="KW-0804">Transcription</keyword>
<dbReference type="GO" id="GO:0043565">
    <property type="term" value="F:sequence-specific DNA binding"/>
    <property type="evidence" value="ECO:0007669"/>
    <property type="project" value="InterPro"/>
</dbReference>
<dbReference type="Pfam" id="PF25601">
    <property type="entry name" value="AAA_lid_14"/>
    <property type="match status" value="1"/>
</dbReference>
<dbReference type="Gene3D" id="3.40.50.2300">
    <property type="match status" value="1"/>
</dbReference>
<feature type="domain" description="Response regulatory" evidence="8">
    <location>
        <begin position="9"/>
        <end position="125"/>
    </location>
</feature>
<dbReference type="CDD" id="cd00009">
    <property type="entry name" value="AAA"/>
    <property type="match status" value="1"/>
</dbReference>
<dbReference type="SUPFAM" id="SSF52540">
    <property type="entry name" value="P-loop containing nucleoside triphosphate hydrolases"/>
    <property type="match status" value="1"/>
</dbReference>
<dbReference type="InterPro" id="IPR058031">
    <property type="entry name" value="AAA_lid_NorR"/>
</dbReference>
<dbReference type="Pfam" id="PF00072">
    <property type="entry name" value="Response_reg"/>
    <property type="match status" value="1"/>
</dbReference>
<dbReference type="InterPro" id="IPR002197">
    <property type="entry name" value="HTH_Fis"/>
</dbReference>
<sequence length="477" mass="54279">MENDLVLQNILIVDDQPDLLQGLKRMLGREFPGLSIFTRVDTVEALDLVASKSIDLVLLDIQMPEMNGFEMLEKLQRADRCITVIMMTGYGSIETAVEAIKAGAYDFITKPFDKAGLFRTVRKGLEHNLLVRENANLRQRVRETAPFADFVGESKPMQQLYHAIRTTARTDYTVLIRGESGTGKELTARAIHSLSKRRNRPLLMVNCPAIPEHLLESELFGHTRGAFTGADRDQKGLFVEADKSTLCLDEIGDVPVAVQTKLLRVLQEHEVKPVGSTRTRSVDVRIIASTNRDLEKKIRERSFREDLFYRLNVVTLHTPSLAEIREDIPLLVDHFTRKVCSELELPEKQFSLEAVEELVDREWPGNVRELQNVIRGAVLFCPHEIIDARYLRRPEQERRVRGRHSPREVEQYKVAKDKTINTFTVKYVTELLEKTGGNVSRAAEMSGLTRAALQKIMRRHNIVAQQYREKGGASSPD</sequence>
<protein>
    <submittedName>
        <fullName evidence="9">Fis family transcriptional regulator</fullName>
    </submittedName>
</protein>
<dbReference type="PROSITE" id="PS00688">
    <property type="entry name" value="SIGMA54_INTERACT_3"/>
    <property type="match status" value="1"/>
</dbReference>
<reference evidence="9" key="1">
    <citation type="submission" date="2020-12" db="EMBL/GenBank/DDBJ databases">
        <title>Desulfobium dissulfuricans gen. nov., sp. nov., a novel mesophilic, sulfate-reducing bacterium isolated from a deep-sea hydrothermal vent.</title>
        <authorList>
            <person name="Hashimoto Y."/>
            <person name="Tame A."/>
            <person name="Sawayama S."/>
            <person name="Miyazaki J."/>
            <person name="Takai K."/>
            <person name="Nakagawa S."/>
        </authorList>
    </citation>
    <scope>NUCLEOTIDE SEQUENCE</scope>
    <source>
        <strain evidence="9">GF1</strain>
    </source>
</reference>
<dbReference type="InterPro" id="IPR025944">
    <property type="entry name" value="Sigma_54_int_dom_CS"/>
</dbReference>
<keyword evidence="3" id="KW-0805">Transcription regulation</keyword>
<dbReference type="SMART" id="SM00448">
    <property type="entry name" value="REC"/>
    <property type="match status" value="1"/>
</dbReference>
<dbReference type="Pfam" id="PF02954">
    <property type="entry name" value="HTH_8"/>
    <property type="match status" value="1"/>
</dbReference>
<evidence type="ECO:0000313" key="10">
    <source>
        <dbReference type="Proteomes" id="UP001063350"/>
    </source>
</evidence>
<dbReference type="PANTHER" id="PTHR32071:SF117">
    <property type="entry name" value="PTS-DEPENDENT DIHYDROXYACETONE KINASE OPERON REGULATORY PROTEIN-RELATED"/>
    <property type="match status" value="1"/>
</dbReference>